<dbReference type="InterPro" id="IPR007110">
    <property type="entry name" value="Ig-like_dom"/>
</dbReference>
<evidence type="ECO:0000313" key="3">
    <source>
        <dbReference type="EMBL" id="KAJ8025821.1"/>
    </source>
</evidence>
<evidence type="ECO:0000259" key="2">
    <source>
        <dbReference type="PROSITE" id="PS50835"/>
    </source>
</evidence>
<organism evidence="3 4">
    <name type="scientific">Holothuria leucospilota</name>
    <name type="common">Black long sea cucumber</name>
    <name type="synonym">Mertensiothuria leucospilota</name>
    <dbReference type="NCBI Taxonomy" id="206669"/>
    <lineage>
        <taxon>Eukaryota</taxon>
        <taxon>Metazoa</taxon>
        <taxon>Echinodermata</taxon>
        <taxon>Eleutherozoa</taxon>
        <taxon>Echinozoa</taxon>
        <taxon>Holothuroidea</taxon>
        <taxon>Aspidochirotacea</taxon>
        <taxon>Aspidochirotida</taxon>
        <taxon>Holothuriidae</taxon>
        <taxon>Holothuria</taxon>
    </lineage>
</organism>
<gene>
    <name evidence="3" type="ORF">HOLleu_33481</name>
</gene>
<feature type="signal peptide" evidence="1">
    <location>
        <begin position="1"/>
        <end position="26"/>
    </location>
</feature>
<dbReference type="PROSITE" id="PS50835">
    <property type="entry name" value="IG_LIKE"/>
    <property type="match status" value="1"/>
</dbReference>
<dbReference type="AlphaFoldDB" id="A0A9Q1BFG8"/>
<dbReference type="SUPFAM" id="SSF48726">
    <property type="entry name" value="Immunoglobulin"/>
    <property type="match status" value="1"/>
</dbReference>
<evidence type="ECO:0000313" key="4">
    <source>
        <dbReference type="Proteomes" id="UP001152320"/>
    </source>
</evidence>
<dbReference type="EMBL" id="JAIZAY010000017">
    <property type="protein sequence ID" value="KAJ8025821.1"/>
    <property type="molecule type" value="Genomic_DNA"/>
</dbReference>
<evidence type="ECO:0000256" key="1">
    <source>
        <dbReference type="SAM" id="SignalP"/>
    </source>
</evidence>
<dbReference type="InterPro" id="IPR036179">
    <property type="entry name" value="Ig-like_dom_sf"/>
</dbReference>
<comment type="caution">
    <text evidence="3">The sequence shown here is derived from an EMBL/GenBank/DDBJ whole genome shotgun (WGS) entry which is preliminary data.</text>
</comment>
<feature type="domain" description="Ig-like" evidence="2">
    <location>
        <begin position="12"/>
        <end position="110"/>
    </location>
</feature>
<name>A0A9Q1BFG8_HOLLE</name>
<keyword evidence="1" id="KW-0732">Signal</keyword>
<keyword evidence="4" id="KW-1185">Reference proteome</keyword>
<reference evidence="3" key="1">
    <citation type="submission" date="2021-10" db="EMBL/GenBank/DDBJ databases">
        <title>Tropical sea cucumber genome reveals ecological adaptation and Cuvierian tubules defense mechanism.</title>
        <authorList>
            <person name="Chen T."/>
        </authorList>
    </citation>
    <scope>NUCLEOTIDE SEQUENCE</scope>
    <source>
        <strain evidence="3">Nanhai2018</strain>
        <tissue evidence="3">Muscle</tissue>
    </source>
</reference>
<protein>
    <recommendedName>
        <fullName evidence="2">Ig-like domain-containing protein</fullName>
    </recommendedName>
</protein>
<dbReference type="Proteomes" id="UP001152320">
    <property type="component" value="Chromosome 17"/>
</dbReference>
<dbReference type="InterPro" id="IPR013783">
    <property type="entry name" value="Ig-like_fold"/>
</dbReference>
<dbReference type="Gene3D" id="2.60.40.10">
    <property type="entry name" value="Immunoglobulins"/>
    <property type="match status" value="1"/>
</dbReference>
<proteinExistence type="predicted"/>
<sequence>MRMDILADCNFPILVVFFLVVGGTGGTDSSARQELALLGESISLECRLEHFVAIVGWRKGAEFIFLHGNQIPDIFPSTQTMANMTSEINISQVTLTINYIHYKDSGQYFCWDYLERQIISVFNLLVYGVYRFSIMCKTLKLGLLS</sequence>
<feature type="chain" id="PRO_5040107662" description="Ig-like domain-containing protein" evidence="1">
    <location>
        <begin position="27"/>
        <end position="145"/>
    </location>
</feature>
<accession>A0A9Q1BFG8</accession>